<evidence type="ECO:0000313" key="1">
    <source>
        <dbReference type="EMBL" id="CAG8779264.1"/>
    </source>
</evidence>
<sequence length="39" mass="4084">ISEYANISGEKALIITAPVPYSATTKLTTQIGNFSLVNG</sequence>
<keyword evidence="2" id="KW-1185">Reference proteome</keyword>
<name>A0A9N9JJE4_9GLOM</name>
<comment type="caution">
    <text evidence="1">The sequence shown here is derived from an EMBL/GenBank/DDBJ whole genome shotgun (WGS) entry which is preliminary data.</text>
</comment>
<feature type="non-terminal residue" evidence="1">
    <location>
        <position position="1"/>
    </location>
</feature>
<dbReference type="Proteomes" id="UP000789508">
    <property type="component" value="Unassembled WGS sequence"/>
</dbReference>
<reference evidence="1" key="1">
    <citation type="submission" date="2021-06" db="EMBL/GenBank/DDBJ databases">
        <authorList>
            <person name="Kallberg Y."/>
            <person name="Tangrot J."/>
            <person name="Rosling A."/>
        </authorList>
    </citation>
    <scope>NUCLEOTIDE SEQUENCE</scope>
    <source>
        <strain evidence="1">FL130A</strain>
    </source>
</reference>
<accession>A0A9N9JJE4</accession>
<evidence type="ECO:0000313" key="2">
    <source>
        <dbReference type="Proteomes" id="UP000789508"/>
    </source>
</evidence>
<gene>
    <name evidence="1" type="ORF">ALEPTO_LOCUS14578</name>
</gene>
<organism evidence="1 2">
    <name type="scientific">Ambispora leptoticha</name>
    <dbReference type="NCBI Taxonomy" id="144679"/>
    <lineage>
        <taxon>Eukaryota</taxon>
        <taxon>Fungi</taxon>
        <taxon>Fungi incertae sedis</taxon>
        <taxon>Mucoromycota</taxon>
        <taxon>Glomeromycotina</taxon>
        <taxon>Glomeromycetes</taxon>
        <taxon>Archaeosporales</taxon>
        <taxon>Ambisporaceae</taxon>
        <taxon>Ambispora</taxon>
    </lineage>
</organism>
<dbReference type="AlphaFoldDB" id="A0A9N9JJE4"/>
<dbReference type="EMBL" id="CAJVPS010057812">
    <property type="protein sequence ID" value="CAG8779264.1"/>
    <property type="molecule type" value="Genomic_DNA"/>
</dbReference>
<protein>
    <submittedName>
        <fullName evidence="1">6776_t:CDS:1</fullName>
    </submittedName>
</protein>
<proteinExistence type="predicted"/>